<dbReference type="OrthoDB" id="10654476at2759"/>
<accession>A0A2G5V7L6</accession>
<dbReference type="Pfam" id="PF12078">
    <property type="entry name" value="DUF3557"/>
    <property type="match status" value="1"/>
</dbReference>
<name>A0A2G5V7L6_9PELO</name>
<proteinExistence type="predicted"/>
<keyword evidence="1" id="KW-1133">Transmembrane helix</keyword>
<keyword evidence="1" id="KW-0812">Transmembrane</keyword>
<dbReference type="InterPro" id="IPR021942">
    <property type="entry name" value="DUF3557"/>
</dbReference>
<keyword evidence="3" id="KW-1185">Reference proteome</keyword>
<dbReference type="PANTHER" id="PTHR31379">
    <property type="entry name" value="F-BOX C PROTEIN-RELATED-RELATED"/>
    <property type="match status" value="1"/>
</dbReference>
<evidence type="ECO:0000313" key="3">
    <source>
        <dbReference type="Proteomes" id="UP000230233"/>
    </source>
</evidence>
<keyword evidence="1" id="KW-0472">Membrane</keyword>
<dbReference type="AlphaFoldDB" id="A0A2G5V7L6"/>
<protein>
    <recommendedName>
        <fullName evidence="4">F-box associated domain-containing protein</fullName>
    </recommendedName>
</protein>
<evidence type="ECO:0000256" key="1">
    <source>
        <dbReference type="SAM" id="Phobius"/>
    </source>
</evidence>
<evidence type="ECO:0008006" key="4">
    <source>
        <dbReference type="Google" id="ProtNLM"/>
    </source>
</evidence>
<comment type="caution">
    <text evidence="2">The sequence shown here is derived from an EMBL/GenBank/DDBJ whole genome shotgun (WGS) entry which is preliminary data.</text>
</comment>
<feature type="transmembrane region" description="Helical" evidence="1">
    <location>
        <begin position="340"/>
        <end position="366"/>
    </location>
</feature>
<dbReference type="PANTHER" id="PTHR31379:SF1">
    <property type="entry name" value="F-BOX C PROTEIN-RELATED"/>
    <property type="match status" value="1"/>
</dbReference>
<evidence type="ECO:0000313" key="2">
    <source>
        <dbReference type="EMBL" id="PIC47763.1"/>
    </source>
</evidence>
<dbReference type="EMBL" id="PDUG01000002">
    <property type="protein sequence ID" value="PIC47763.1"/>
    <property type="molecule type" value="Genomic_DNA"/>
</dbReference>
<organism evidence="2 3">
    <name type="scientific">Caenorhabditis nigoni</name>
    <dbReference type="NCBI Taxonomy" id="1611254"/>
    <lineage>
        <taxon>Eukaryota</taxon>
        <taxon>Metazoa</taxon>
        <taxon>Ecdysozoa</taxon>
        <taxon>Nematoda</taxon>
        <taxon>Chromadorea</taxon>
        <taxon>Rhabditida</taxon>
        <taxon>Rhabditina</taxon>
        <taxon>Rhabditomorpha</taxon>
        <taxon>Rhabditoidea</taxon>
        <taxon>Rhabditidae</taxon>
        <taxon>Peloderinae</taxon>
        <taxon>Caenorhabditis</taxon>
    </lineage>
</organism>
<sequence length="368" mass="42814">MQGVSYPALRSVLEHIKANCRLPLSARCPKISRIEKSIPLRVDKICFMENGVRINDVKYEVCLEYPKLAPIPSWPIYISVPKHPLTLRLYNYKSDRSIEKKFSRNYIGVEIATRKIVEYLLGGRNHFRVQCLTIFNDGYETMQYLFGLSIMKVSVLKNWKSGLPEFHPLVERSPLKELHFEASHPTDFENPIVRTAEKIIIRDYEYHEPDLWLETHRNLPNKEVIIDTVIEGLTDISILDLIEYWKETRKPVGSSLSFHKSKDESYFVFLEKVMERFQGHYVKWKETNAKAVSIKVDSKSEIVVYGYGAFDEYDIVLNMVIKVVAVKSSAEKLRDVVKKLLNYSAFIVLPFVLPFFAVLILIFIVFHS</sequence>
<gene>
    <name evidence="2" type="primary">Cnig_chr_II.g6994</name>
    <name evidence="2" type="ORF">B9Z55_006994</name>
</gene>
<dbReference type="Proteomes" id="UP000230233">
    <property type="component" value="Chromosome II"/>
</dbReference>
<reference evidence="3" key="1">
    <citation type="submission" date="2017-10" db="EMBL/GenBank/DDBJ databases">
        <title>Rapid genome shrinkage in a self-fertile nematode reveals novel sperm competition proteins.</title>
        <authorList>
            <person name="Yin D."/>
            <person name="Schwarz E.M."/>
            <person name="Thomas C.G."/>
            <person name="Felde R.L."/>
            <person name="Korf I.F."/>
            <person name="Cutter A.D."/>
            <person name="Schartner C.M."/>
            <person name="Ralston E.J."/>
            <person name="Meyer B.J."/>
            <person name="Haag E.S."/>
        </authorList>
    </citation>
    <scope>NUCLEOTIDE SEQUENCE [LARGE SCALE GENOMIC DNA]</scope>
    <source>
        <strain evidence="3">JU1422</strain>
    </source>
</reference>